<evidence type="ECO:0000313" key="3">
    <source>
        <dbReference type="Proteomes" id="UP000314294"/>
    </source>
</evidence>
<dbReference type="AlphaFoldDB" id="A0A4Z2GFL0"/>
<sequence>MGQLKIAPQPTKKTCNCNESITRQLVRLQAGEEVLVRQLHQPGERGADLRHDSGQAAQLHQGGHRPRLSLDPVPQPQRGVSEQFPGRVQVLRRPLCLPEACQVQCIVTYFTFSSLNLLPLRLWSQ</sequence>
<proteinExistence type="predicted"/>
<protein>
    <submittedName>
        <fullName evidence="2">Uncharacterized protein</fullName>
    </submittedName>
</protein>
<feature type="compositionally biased region" description="Basic and acidic residues" evidence="1">
    <location>
        <begin position="43"/>
        <end position="53"/>
    </location>
</feature>
<feature type="region of interest" description="Disordered" evidence="1">
    <location>
        <begin position="43"/>
        <end position="81"/>
    </location>
</feature>
<comment type="caution">
    <text evidence="2">The sequence shown here is derived from an EMBL/GenBank/DDBJ whole genome shotgun (WGS) entry which is preliminary data.</text>
</comment>
<evidence type="ECO:0000256" key="1">
    <source>
        <dbReference type="SAM" id="MobiDB-lite"/>
    </source>
</evidence>
<organism evidence="2 3">
    <name type="scientific">Liparis tanakae</name>
    <name type="common">Tanaka's snailfish</name>
    <dbReference type="NCBI Taxonomy" id="230148"/>
    <lineage>
        <taxon>Eukaryota</taxon>
        <taxon>Metazoa</taxon>
        <taxon>Chordata</taxon>
        <taxon>Craniata</taxon>
        <taxon>Vertebrata</taxon>
        <taxon>Euteleostomi</taxon>
        <taxon>Actinopterygii</taxon>
        <taxon>Neopterygii</taxon>
        <taxon>Teleostei</taxon>
        <taxon>Neoteleostei</taxon>
        <taxon>Acanthomorphata</taxon>
        <taxon>Eupercaria</taxon>
        <taxon>Perciformes</taxon>
        <taxon>Cottioidei</taxon>
        <taxon>Cottales</taxon>
        <taxon>Liparidae</taxon>
        <taxon>Liparis</taxon>
    </lineage>
</organism>
<keyword evidence="3" id="KW-1185">Reference proteome</keyword>
<dbReference type="Proteomes" id="UP000314294">
    <property type="component" value="Unassembled WGS sequence"/>
</dbReference>
<reference evidence="2 3" key="1">
    <citation type="submission" date="2019-03" db="EMBL/GenBank/DDBJ databases">
        <title>First draft genome of Liparis tanakae, snailfish: a comprehensive survey of snailfish specific genes.</title>
        <authorList>
            <person name="Kim W."/>
            <person name="Song I."/>
            <person name="Jeong J.-H."/>
            <person name="Kim D."/>
            <person name="Kim S."/>
            <person name="Ryu S."/>
            <person name="Song J.Y."/>
            <person name="Lee S.K."/>
        </authorList>
    </citation>
    <scope>NUCLEOTIDE SEQUENCE [LARGE SCALE GENOMIC DNA]</scope>
    <source>
        <tissue evidence="2">Muscle</tissue>
    </source>
</reference>
<dbReference type="EMBL" id="SRLO01000556">
    <property type="protein sequence ID" value="TNN52189.1"/>
    <property type="molecule type" value="Genomic_DNA"/>
</dbReference>
<accession>A0A4Z2GFL0</accession>
<name>A0A4Z2GFL0_9TELE</name>
<evidence type="ECO:0000313" key="2">
    <source>
        <dbReference type="EMBL" id="TNN52189.1"/>
    </source>
</evidence>
<gene>
    <name evidence="2" type="ORF">EYF80_037619</name>
</gene>